<accession>A0ACA9Y3M6</accession>
<proteinExistence type="predicted"/>
<dbReference type="Proteomes" id="UP001152531">
    <property type="component" value="Unassembled WGS sequence"/>
</dbReference>
<comment type="caution">
    <text evidence="1">The sequence shown here is derived from an EMBL/GenBank/DDBJ whole genome shotgun (WGS) entry which is preliminary data.</text>
</comment>
<gene>
    <name evidence="1" type="ORF">CLIB1444_02S10374</name>
</gene>
<name>A0ACA9Y3M6_9ASCO</name>
<reference evidence="1" key="1">
    <citation type="submission" date="2022-06" db="EMBL/GenBank/DDBJ databases">
        <authorList>
            <person name="Legras J.-L."/>
            <person name="Devillers H."/>
            <person name="Grondin C."/>
        </authorList>
    </citation>
    <scope>NUCLEOTIDE SEQUENCE</scope>
    <source>
        <strain evidence="1">CLIB 1444</strain>
    </source>
</reference>
<sequence length="490" mass="56035">MGDDRDQSSSQSLRDEEINDMNRELQLEAQGDIELTDSEGEDEFIRKYGDVQFQYIKRPKDAVWFIKPHALNYFKDGVLYRTKGERSSSKTELFLDLMYVGIIANLAGDATENASWGALLKYILVFIGIWTVWCDIKDFTNYYYNEDLSQKTYILWILILLTIICNNTANLLEGRKGAEYVIIPYILCRFSLCISNFVYSFWIEEHRAQQRLYSATLFVTCCLWIIVIFVDTRTKIALSFVFYFLEQLSFMVCYHPRTKKLMGLTTSTALNIEHEVERFSVFVTIAIGEYLYKIVADSPLGAEIQDHFWRGILILIIAYVIFWIYNYGSTSKKATHALRHSGLRAIAWIYAHLPLVAGIVLSADAAGDLCKHDEISIIERREEEGGGIEEPEEPSIQAVKFFFTGGIFVALSALTLLGFLDEPKDSKDLHIVSRFWRVIFRFPAGVIILCLPFADISITLLLGITTIVLVVLLVWESVTSTPRKCLPGYS</sequence>
<evidence type="ECO:0000313" key="1">
    <source>
        <dbReference type="EMBL" id="CAH6719517.1"/>
    </source>
</evidence>
<dbReference type="EMBL" id="CALSDN010000002">
    <property type="protein sequence ID" value="CAH6719517.1"/>
    <property type="molecule type" value="Genomic_DNA"/>
</dbReference>
<protein>
    <submittedName>
        <fullName evidence="1">Uncharacterized protein</fullName>
    </submittedName>
</protein>
<evidence type="ECO:0000313" key="2">
    <source>
        <dbReference type="Proteomes" id="UP001152531"/>
    </source>
</evidence>
<keyword evidence="2" id="KW-1185">Reference proteome</keyword>
<organism evidence="1 2">
    <name type="scientific">[Candida] jaroonii</name>
    <dbReference type="NCBI Taxonomy" id="467808"/>
    <lineage>
        <taxon>Eukaryota</taxon>
        <taxon>Fungi</taxon>
        <taxon>Dikarya</taxon>
        <taxon>Ascomycota</taxon>
        <taxon>Saccharomycotina</taxon>
        <taxon>Pichiomycetes</taxon>
        <taxon>Debaryomycetaceae</taxon>
        <taxon>Yamadazyma</taxon>
    </lineage>
</organism>